<accession>K5WEJ6</accession>
<dbReference type="GeneID" id="18915242"/>
<keyword evidence="2" id="KW-1185">Reference proteome</keyword>
<gene>
    <name evidence="1" type="ORF">PHACADRAFT_251519</name>
</gene>
<name>K5WEJ6_PHACS</name>
<evidence type="ECO:0000313" key="1">
    <source>
        <dbReference type="EMBL" id="EKM57715.1"/>
    </source>
</evidence>
<proteinExistence type="predicted"/>
<dbReference type="Proteomes" id="UP000008370">
    <property type="component" value="Unassembled WGS sequence"/>
</dbReference>
<dbReference type="RefSeq" id="XP_007393061.1">
    <property type="nucleotide sequence ID" value="XM_007392999.1"/>
</dbReference>
<dbReference type="HOGENOM" id="CLU_2184884_0_0_1"/>
<protein>
    <submittedName>
        <fullName evidence="1">Uncharacterized protein</fullName>
    </submittedName>
</protein>
<organism evidence="1 2">
    <name type="scientific">Phanerochaete carnosa (strain HHB-10118-sp)</name>
    <name type="common">White-rot fungus</name>
    <name type="synonym">Peniophora carnosa</name>
    <dbReference type="NCBI Taxonomy" id="650164"/>
    <lineage>
        <taxon>Eukaryota</taxon>
        <taxon>Fungi</taxon>
        <taxon>Dikarya</taxon>
        <taxon>Basidiomycota</taxon>
        <taxon>Agaricomycotina</taxon>
        <taxon>Agaricomycetes</taxon>
        <taxon>Polyporales</taxon>
        <taxon>Phanerochaetaceae</taxon>
        <taxon>Phanerochaete</taxon>
    </lineage>
</organism>
<dbReference type="KEGG" id="pco:PHACADRAFT_251519"/>
<evidence type="ECO:0000313" key="2">
    <source>
        <dbReference type="Proteomes" id="UP000008370"/>
    </source>
</evidence>
<dbReference type="InParanoid" id="K5WEJ6"/>
<reference evidence="1 2" key="1">
    <citation type="journal article" date="2012" name="BMC Genomics">
        <title>Comparative genomics of the white-rot fungi, Phanerochaete carnosa and P. chrysosporium, to elucidate the genetic basis of the distinct wood types they colonize.</title>
        <authorList>
            <person name="Suzuki H."/>
            <person name="MacDonald J."/>
            <person name="Syed K."/>
            <person name="Salamov A."/>
            <person name="Hori C."/>
            <person name="Aerts A."/>
            <person name="Henrissat B."/>
            <person name="Wiebenga A."/>
            <person name="vanKuyk P.A."/>
            <person name="Barry K."/>
            <person name="Lindquist E."/>
            <person name="LaButti K."/>
            <person name="Lapidus A."/>
            <person name="Lucas S."/>
            <person name="Coutinho P."/>
            <person name="Gong Y."/>
            <person name="Samejima M."/>
            <person name="Mahadevan R."/>
            <person name="Abou-Zaid M."/>
            <person name="de Vries R.P."/>
            <person name="Igarashi K."/>
            <person name="Yadav J.S."/>
            <person name="Grigoriev I.V."/>
            <person name="Master E.R."/>
        </authorList>
    </citation>
    <scope>NUCLEOTIDE SEQUENCE [LARGE SCALE GENOMIC DNA]</scope>
    <source>
        <strain evidence="1 2">HHB-10118-sp</strain>
    </source>
</reference>
<dbReference type="AlphaFoldDB" id="K5WEJ6"/>
<dbReference type="EMBL" id="JH930470">
    <property type="protein sequence ID" value="EKM57715.1"/>
    <property type="molecule type" value="Genomic_DNA"/>
</dbReference>
<dbReference type="OrthoDB" id="2785498at2759"/>
<sequence length="109" mass="11984">MHVLPVPTEFASSKMGGDRYEFPKKKRDLEREQLQKGNTGAITVVISGGYEKLQLLLHNVTCIGFGPHSAGALKVEEKWEDTFKDTVERMCGRDPAARPQAVIPGSQGT</sequence>